<name>A0ACC1QDJ3_9HYPO</name>
<evidence type="ECO:0000313" key="2">
    <source>
        <dbReference type="Proteomes" id="UP001148737"/>
    </source>
</evidence>
<accession>A0ACC1QDJ3</accession>
<reference evidence="1" key="1">
    <citation type="submission" date="2022-07" db="EMBL/GenBank/DDBJ databases">
        <title>Genome Sequence of Lecanicillium saksenae.</title>
        <authorList>
            <person name="Buettner E."/>
        </authorList>
    </citation>
    <scope>NUCLEOTIDE SEQUENCE</scope>
    <source>
        <strain evidence="1">VT-O1</strain>
    </source>
</reference>
<protein>
    <submittedName>
        <fullName evidence="1">Uncharacterized protein</fullName>
    </submittedName>
</protein>
<dbReference type="Proteomes" id="UP001148737">
    <property type="component" value="Unassembled WGS sequence"/>
</dbReference>
<comment type="caution">
    <text evidence="1">The sequence shown here is derived from an EMBL/GenBank/DDBJ whole genome shotgun (WGS) entry which is preliminary data.</text>
</comment>
<dbReference type="EMBL" id="JANAKD010002662">
    <property type="protein sequence ID" value="KAJ3473127.1"/>
    <property type="molecule type" value="Genomic_DNA"/>
</dbReference>
<proteinExistence type="predicted"/>
<evidence type="ECO:0000313" key="1">
    <source>
        <dbReference type="EMBL" id="KAJ3473127.1"/>
    </source>
</evidence>
<gene>
    <name evidence="1" type="ORF">NLG97_g10501</name>
</gene>
<organism evidence="1 2">
    <name type="scientific">Lecanicillium saksenae</name>
    <dbReference type="NCBI Taxonomy" id="468837"/>
    <lineage>
        <taxon>Eukaryota</taxon>
        <taxon>Fungi</taxon>
        <taxon>Dikarya</taxon>
        <taxon>Ascomycota</taxon>
        <taxon>Pezizomycotina</taxon>
        <taxon>Sordariomycetes</taxon>
        <taxon>Hypocreomycetidae</taxon>
        <taxon>Hypocreales</taxon>
        <taxon>Cordycipitaceae</taxon>
        <taxon>Lecanicillium</taxon>
    </lineage>
</organism>
<sequence length="264" mass="28589">MSQHIKIGIFIPCGAQFLDVACVDSLGTMSKKYFGELARAVPSFPSHVADLAPDVSLYYITTPEQGSDIPLTSGAVLKATHVYTDEGVAPGKLDIVVVPGPDPDSKFSDASLSWLKKQAETPGVDILCICTGIFICASAGIVDGKRASGPRGLQSILNKRFPKVKLVGDNYRWVQDGNFWSSGGVTNGNDLVAAYARGTQRWQQPVVEMGLMLTEVGDRGQFYTEATSQFYLKFAWQIVKGWFLGWTTGKPKDGSSGKKVDKQI</sequence>
<keyword evidence="2" id="KW-1185">Reference proteome</keyword>